<feature type="transmembrane region" description="Helical" evidence="5">
    <location>
        <begin position="68"/>
        <end position="87"/>
    </location>
</feature>
<keyword evidence="3 5" id="KW-1133">Transmembrane helix</keyword>
<accession>A0A9X3B9L7</accession>
<evidence type="ECO:0000256" key="4">
    <source>
        <dbReference type="ARBA" id="ARBA00023136"/>
    </source>
</evidence>
<evidence type="ECO:0000256" key="2">
    <source>
        <dbReference type="ARBA" id="ARBA00022692"/>
    </source>
</evidence>
<reference evidence="7" key="2">
    <citation type="submission" date="2023-04" db="EMBL/GenBank/DDBJ databases">
        <title>Paracnuella aquatica gen. nov., sp. nov., a member of the family Chitinophagaceae isolated from a hot spring.</title>
        <authorList>
            <person name="Wang C."/>
        </authorList>
    </citation>
    <scope>NUCLEOTIDE SEQUENCE</scope>
    <source>
        <strain evidence="7">LB-8</strain>
    </source>
</reference>
<comment type="caution">
    <text evidence="7">The sequence shown here is derived from an EMBL/GenBank/DDBJ whole genome shotgun (WGS) entry which is preliminary data.</text>
</comment>
<feature type="transmembrane region" description="Helical" evidence="5">
    <location>
        <begin position="94"/>
        <end position="113"/>
    </location>
</feature>
<dbReference type="Proteomes" id="UP001155483">
    <property type="component" value="Unassembled WGS sequence"/>
</dbReference>
<evidence type="ECO:0000256" key="3">
    <source>
        <dbReference type="ARBA" id="ARBA00022989"/>
    </source>
</evidence>
<proteinExistence type="predicted"/>
<protein>
    <submittedName>
        <fullName evidence="7">DoxX family protein</fullName>
    </submittedName>
</protein>
<name>A0A9X3B9L7_9BACT</name>
<sequence>MKKAITVAQIFVGVLFIISGIVKGNDPLGLSYKMQEFFEIWNSGLASSGFFLKGPLINLFQFFHEHSLSLSIIMIALEIMAGAALLIGWKKNFILNLLFVLIVFFTFLTAYAFLSGKFKNCGCFGDCLPITPLTSFLKDVVLLGLIVFLIFGKKYIQPAFTAPVRASFLISFLVISLGLQWYALNYLPPVDCLPYKRGNNIAQQMKIPVGAVPDSFAIRFVYEKEGRQFEFSPEQLPSDLGSYKFVDRIDRLVRKGNAEPPIKGFALIGLSGMDSTEAVLNQSLCFILFCENLKGETKEWLPEFKELYKTAQKRGIPVYVATAVSLPAATEFFQKAGLSQIQIFACDNTAIRTAARTVPTIYLLKQGTVQKKYSFKGFNTIQEQISFK</sequence>
<comment type="subcellular location">
    <subcellularLocation>
        <location evidence="1">Membrane</location>
        <topology evidence="1">Multi-pass membrane protein</topology>
    </subcellularLocation>
</comment>
<organism evidence="7 8">
    <name type="scientific">Paraflavisolibacter caeni</name>
    <dbReference type="NCBI Taxonomy" id="2982496"/>
    <lineage>
        <taxon>Bacteria</taxon>
        <taxon>Pseudomonadati</taxon>
        <taxon>Bacteroidota</taxon>
        <taxon>Chitinophagia</taxon>
        <taxon>Chitinophagales</taxon>
        <taxon>Chitinophagaceae</taxon>
        <taxon>Paraflavisolibacter</taxon>
    </lineage>
</organism>
<keyword evidence="8" id="KW-1185">Reference proteome</keyword>
<dbReference type="SUPFAM" id="SSF56784">
    <property type="entry name" value="HAD-like"/>
    <property type="match status" value="1"/>
</dbReference>
<dbReference type="InterPro" id="IPR036412">
    <property type="entry name" value="HAD-like_sf"/>
</dbReference>
<feature type="transmembrane region" description="Helical" evidence="5">
    <location>
        <begin position="133"/>
        <end position="152"/>
    </location>
</feature>
<dbReference type="NCBIfam" id="NF045576">
    <property type="entry name" value="BT_3928_fam"/>
    <property type="match status" value="1"/>
</dbReference>
<dbReference type="Pfam" id="PF07291">
    <property type="entry name" value="MauE"/>
    <property type="match status" value="1"/>
</dbReference>
<dbReference type="GO" id="GO:0016020">
    <property type="term" value="C:membrane"/>
    <property type="evidence" value="ECO:0007669"/>
    <property type="project" value="UniProtKB-SubCell"/>
</dbReference>
<dbReference type="RefSeq" id="WP_279298920.1">
    <property type="nucleotide sequence ID" value="NZ_JAOTIF010000020.1"/>
</dbReference>
<keyword evidence="2 5" id="KW-0812">Transmembrane</keyword>
<dbReference type="InterPro" id="IPR009908">
    <property type="entry name" value="Methylamine_util_MauE"/>
</dbReference>
<evidence type="ECO:0000256" key="5">
    <source>
        <dbReference type="SAM" id="Phobius"/>
    </source>
</evidence>
<evidence type="ECO:0000256" key="1">
    <source>
        <dbReference type="ARBA" id="ARBA00004141"/>
    </source>
</evidence>
<feature type="transmembrane region" description="Helical" evidence="5">
    <location>
        <begin position="164"/>
        <end position="184"/>
    </location>
</feature>
<dbReference type="AlphaFoldDB" id="A0A9X3B9L7"/>
<dbReference type="EMBL" id="JAOTIF010000020">
    <property type="protein sequence ID" value="MCU7551481.1"/>
    <property type="molecule type" value="Genomic_DNA"/>
</dbReference>
<evidence type="ECO:0000313" key="8">
    <source>
        <dbReference type="Proteomes" id="UP001155483"/>
    </source>
</evidence>
<gene>
    <name evidence="7" type="ORF">OCK74_20335</name>
</gene>
<feature type="domain" description="Methylamine utilisation protein MauE" evidence="6">
    <location>
        <begin position="65"/>
        <end position="151"/>
    </location>
</feature>
<keyword evidence="4 5" id="KW-0472">Membrane</keyword>
<evidence type="ECO:0000313" key="7">
    <source>
        <dbReference type="EMBL" id="MCU7551481.1"/>
    </source>
</evidence>
<evidence type="ECO:0000259" key="6">
    <source>
        <dbReference type="Pfam" id="PF07291"/>
    </source>
</evidence>
<reference evidence="7" key="1">
    <citation type="submission" date="2022-09" db="EMBL/GenBank/DDBJ databases">
        <authorList>
            <person name="Yuan C."/>
            <person name="Ke Z."/>
        </authorList>
    </citation>
    <scope>NUCLEOTIDE SEQUENCE</scope>
    <source>
        <strain evidence="7">LB-8</strain>
    </source>
</reference>
<dbReference type="GO" id="GO:0030416">
    <property type="term" value="P:methylamine metabolic process"/>
    <property type="evidence" value="ECO:0007669"/>
    <property type="project" value="InterPro"/>
</dbReference>